<evidence type="ECO:0000256" key="8">
    <source>
        <dbReference type="SAM" id="Phobius"/>
    </source>
</evidence>
<dbReference type="SMART" id="SM00387">
    <property type="entry name" value="HATPase_c"/>
    <property type="match status" value="1"/>
</dbReference>
<feature type="coiled-coil region" evidence="6">
    <location>
        <begin position="285"/>
        <end position="312"/>
    </location>
</feature>
<dbReference type="InterPro" id="IPR052162">
    <property type="entry name" value="Sensor_kinase/Photoreceptor"/>
</dbReference>
<evidence type="ECO:0000256" key="3">
    <source>
        <dbReference type="ARBA" id="ARBA00022553"/>
    </source>
</evidence>
<evidence type="ECO:0000256" key="4">
    <source>
        <dbReference type="ARBA" id="ARBA00022679"/>
    </source>
</evidence>
<keyword evidence="6" id="KW-0175">Coiled coil</keyword>
<dbReference type="PROSITE" id="PS50109">
    <property type="entry name" value="HIS_KIN"/>
    <property type="match status" value="1"/>
</dbReference>
<keyword evidence="4 12" id="KW-0808">Transferase</keyword>
<dbReference type="OrthoDB" id="231918at2"/>
<comment type="catalytic activity">
    <reaction evidence="1">
        <text>ATP + protein L-histidine = ADP + protein N-phospho-L-histidine.</text>
        <dbReference type="EC" id="2.7.13.3"/>
    </reaction>
</comment>
<keyword evidence="13" id="KW-1185">Reference proteome</keyword>
<dbReference type="Proteomes" id="UP000317835">
    <property type="component" value="Chromosome"/>
</dbReference>
<dbReference type="SUPFAM" id="SSF47384">
    <property type="entry name" value="Homodimeric domain of signal transducing histidine kinase"/>
    <property type="match status" value="1"/>
</dbReference>
<feature type="region of interest" description="Disordered" evidence="7">
    <location>
        <begin position="128"/>
        <end position="167"/>
    </location>
</feature>
<dbReference type="InterPro" id="IPR003661">
    <property type="entry name" value="HisK_dim/P_dom"/>
</dbReference>
<dbReference type="SUPFAM" id="SSF55874">
    <property type="entry name" value="ATPase domain of HSP90 chaperone/DNA topoisomerase II/histidine kinase"/>
    <property type="match status" value="1"/>
</dbReference>
<dbReference type="Gene3D" id="3.30.450.20">
    <property type="entry name" value="PAS domain"/>
    <property type="match status" value="2"/>
</dbReference>
<keyword evidence="3" id="KW-0597">Phosphoprotein</keyword>
<name>A0A518H9G0_9BACT</name>
<organism evidence="12 13">
    <name type="scientific">Tautonia plasticadhaerens</name>
    <dbReference type="NCBI Taxonomy" id="2527974"/>
    <lineage>
        <taxon>Bacteria</taxon>
        <taxon>Pseudomonadati</taxon>
        <taxon>Planctomycetota</taxon>
        <taxon>Planctomycetia</taxon>
        <taxon>Isosphaerales</taxon>
        <taxon>Isosphaeraceae</taxon>
        <taxon>Tautonia</taxon>
    </lineage>
</organism>
<keyword evidence="5" id="KW-0418">Kinase</keyword>
<protein>
    <recommendedName>
        <fullName evidence="2">histidine kinase</fullName>
        <ecNumber evidence="2">2.7.13.3</ecNumber>
    </recommendedName>
</protein>
<dbReference type="Gene3D" id="1.10.287.130">
    <property type="match status" value="1"/>
</dbReference>
<keyword evidence="8" id="KW-0812">Transmembrane</keyword>
<proteinExistence type="predicted"/>
<dbReference type="Gene3D" id="3.30.565.10">
    <property type="entry name" value="Histidine kinase-like ATPase, C-terminal domain"/>
    <property type="match status" value="1"/>
</dbReference>
<evidence type="ECO:0000256" key="7">
    <source>
        <dbReference type="SAM" id="MobiDB-lite"/>
    </source>
</evidence>
<evidence type="ECO:0000256" key="2">
    <source>
        <dbReference type="ARBA" id="ARBA00012438"/>
    </source>
</evidence>
<dbReference type="SMART" id="SM00388">
    <property type="entry name" value="HisKA"/>
    <property type="match status" value="1"/>
</dbReference>
<dbReference type="InterPro" id="IPR036890">
    <property type="entry name" value="HATPase_C_sf"/>
</dbReference>
<dbReference type="PRINTS" id="PR00344">
    <property type="entry name" value="BCTRLSENSOR"/>
</dbReference>
<dbReference type="KEGG" id="tpla:ElP_54210"/>
<dbReference type="InterPro" id="IPR000014">
    <property type="entry name" value="PAS"/>
</dbReference>
<feature type="transmembrane region" description="Helical" evidence="8">
    <location>
        <begin position="43"/>
        <end position="63"/>
    </location>
</feature>
<dbReference type="SUPFAM" id="SSF55785">
    <property type="entry name" value="PYP-like sensor domain (PAS domain)"/>
    <property type="match status" value="2"/>
</dbReference>
<evidence type="ECO:0000259" key="9">
    <source>
        <dbReference type="PROSITE" id="PS50109"/>
    </source>
</evidence>
<dbReference type="RefSeq" id="WP_145275344.1">
    <property type="nucleotide sequence ID" value="NZ_CP036426.1"/>
</dbReference>
<dbReference type="PROSITE" id="PS50112">
    <property type="entry name" value="PAS"/>
    <property type="match status" value="1"/>
</dbReference>
<feature type="domain" description="PAC" evidence="11">
    <location>
        <begin position="374"/>
        <end position="426"/>
    </location>
</feature>
<evidence type="ECO:0000259" key="11">
    <source>
        <dbReference type="PROSITE" id="PS50113"/>
    </source>
</evidence>
<dbReference type="InterPro" id="IPR004358">
    <property type="entry name" value="Sig_transdc_His_kin-like_C"/>
</dbReference>
<dbReference type="InterPro" id="IPR013656">
    <property type="entry name" value="PAS_4"/>
</dbReference>
<dbReference type="NCBIfam" id="TIGR00229">
    <property type="entry name" value="sensory_box"/>
    <property type="match status" value="2"/>
</dbReference>
<dbReference type="PROSITE" id="PS50113">
    <property type="entry name" value="PAC"/>
    <property type="match status" value="1"/>
</dbReference>
<keyword evidence="8" id="KW-0472">Membrane</keyword>
<feature type="transmembrane region" description="Helical" evidence="8">
    <location>
        <begin position="20"/>
        <end position="37"/>
    </location>
</feature>
<evidence type="ECO:0000256" key="5">
    <source>
        <dbReference type="ARBA" id="ARBA00022777"/>
    </source>
</evidence>
<evidence type="ECO:0000313" key="13">
    <source>
        <dbReference type="Proteomes" id="UP000317835"/>
    </source>
</evidence>
<dbReference type="EMBL" id="CP036426">
    <property type="protein sequence ID" value="QDV37481.1"/>
    <property type="molecule type" value="Genomic_DNA"/>
</dbReference>
<evidence type="ECO:0000256" key="6">
    <source>
        <dbReference type="SAM" id="Coils"/>
    </source>
</evidence>
<accession>A0A518H9G0</accession>
<dbReference type="InterPro" id="IPR036097">
    <property type="entry name" value="HisK_dim/P_sf"/>
</dbReference>
<dbReference type="Pfam" id="PF02518">
    <property type="entry name" value="HATPase_c"/>
    <property type="match status" value="1"/>
</dbReference>
<dbReference type="InterPro" id="IPR001610">
    <property type="entry name" value="PAC"/>
</dbReference>
<dbReference type="Pfam" id="PF13426">
    <property type="entry name" value="PAS_9"/>
    <property type="match status" value="1"/>
</dbReference>
<dbReference type="SMART" id="SM00086">
    <property type="entry name" value="PAC"/>
    <property type="match status" value="2"/>
</dbReference>
<feature type="coiled-coil region" evidence="6">
    <location>
        <begin position="417"/>
        <end position="444"/>
    </location>
</feature>
<feature type="domain" description="Histidine kinase" evidence="9">
    <location>
        <begin position="451"/>
        <end position="670"/>
    </location>
</feature>
<evidence type="ECO:0000259" key="10">
    <source>
        <dbReference type="PROSITE" id="PS50112"/>
    </source>
</evidence>
<sequence length="699" mass="77176">MSWSRDGRDRRIRGPGIDAMVALAAGILAASAGLAVVRGLPDGLAGALLGAAVALPIGVIWGVDCTRRRWRRPIRRINETLVDRPQGIGLVIPSPRPKVGRDAPIEVQVLARSVVDLQDRLSFSMRALNAGSSGHPREAMTRSGLFNPPSEPGGGESSSSNSFEGEDMIGRLDPGSLRWTEASPALQTFLGAGLDRLRDLSILELLHPDDRVPAGRQLRDVSGRGEALGLVYRMGTLGGDRKAVELNVSARYGPDGVAVYLRCHVTDVTEQIRARREERRRTRELIRLNDELRRTNRALAELKDRYSDLYQNAPAMYFSLDLEGRLLVCNDTLLKTLGYSRRDLIGRPYENLLPVSDRPTFRGRFAQYLQDGRIEAESRWAAVDGREIDVFVTAVAVRDSEGRLLHSRSVAQDITTRKRLEAELRRNNDRLARINDELSRKNTELDEFSYVISHDLQEPVRTLIAFSGFLRQEYTDRLDEQAIEYLDYLTEASSRMRTLIQDLLELSRAGRTAADFGPVPLDLVLATLRVDYAELIRAKGAEVTATGPLPTCWGDRTRIGQLLGNLIGNGLKYNESGQPRVEIGVIPTHSPGDGRRVTLAIRDNGIGIDPQFHDKIFQMFRRLHARDRYDGTGAGLAICQKIARAHGGRIWVESSPGEGSTFFVELPIAPSGSLTTHLPSSGHGPTAPANAPDDAIHAR</sequence>
<dbReference type="InterPro" id="IPR035965">
    <property type="entry name" value="PAS-like_dom_sf"/>
</dbReference>
<gene>
    <name evidence="12" type="primary">cph1_1</name>
    <name evidence="12" type="ORF">ElP_54210</name>
</gene>
<dbReference type="PANTHER" id="PTHR43304:SF1">
    <property type="entry name" value="PAC DOMAIN-CONTAINING PROTEIN"/>
    <property type="match status" value="1"/>
</dbReference>
<keyword evidence="8" id="KW-1133">Transmembrane helix</keyword>
<dbReference type="Pfam" id="PF08448">
    <property type="entry name" value="PAS_4"/>
    <property type="match status" value="1"/>
</dbReference>
<reference evidence="12 13" key="1">
    <citation type="submission" date="2019-02" db="EMBL/GenBank/DDBJ databases">
        <title>Deep-cultivation of Planctomycetes and their phenomic and genomic characterization uncovers novel biology.</title>
        <authorList>
            <person name="Wiegand S."/>
            <person name="Jogler M."/>
            <person name="Boedeker C."/>
            <person name="Pinto D."/>
            <person name="Vollmers J."/>
            <person name="Rivas-Marin E."/>
            <person name="Kohn T."/>
            <person name="Peeters S.H."/>
            <person name="Heuer A."/>
            <person name="Rast P."/>
            <person name="Oberbeckmann S."/>
            <person name="Bunk B."/>
            <person name="Jeske O."/>
            <person name="Meyerdierks A."/>
            <person name="Storesund J.E."/>
            <person name="Kallscheuer N."/>
            <person name="Luecker S."/>
            <person name="Lage O.M."/>
            <person name="Pohl T."/>
            <person name="Merkel B.J."/>
            <person name="Hornburger P."/>
            <person name="Mueller R.-W."/>
            <person name="Bruemmer F."/>
            <person name="Labrenz M."/>
            <person name="Spormann A.M."/>
            <person name="Op den Camp H."/>
            <person name="Overmann J."/>
            <person name="Amann R."/>
            <person name="Jetten M.S.M."/>
            <person name="Mascher T."/>
            <person name="Medema M.H."/>
            <person name="Devos D.P."/>
            <person name="Kaster A.-K."/>
            <person name="Ovreas L."/>
            <person name="Rohde M."/>
            <person name="Galperin M.Y."/>
            <person name="Jogler C."/>
        </authorList>
    </citation>
    <scope>NUCLEOTIDE SEQUENCE [LARGE SCALE GENOMIC DNA]</scope>
    <source>
        <strain evidence="12 13">ElP</strain>
    </source>
</reference>
<dbReference type="GO" id="GO:0000155">
    <property type="term" value="F:phosphorelay sensor kinase activity"/>
    <property type="evidence" value="ECO:0007669"/>
    <property type="project" value="InterPro"/>
</dbReference>
<dbReference type="AlphaFoldDB" id="A0A518H9G0"/>
<dbReference type="CDD" id="cd00130">
    <property type="entry name" value="PAS"/>
    <property type="match status" value="2"/>
</dbReference>
<dbReference type="InterPro" id="IPR000700">
    <property type="entry name" value="PAS-assoc_C"/>
</dbReference>
<dbReference type="PANTHER" id="PTHR43304">
    <property type="entry name" value="PHYTOCHROME-LIKE PROTEIN CPH1"/>
    <property type="match status" value="1"/>
</dbReference>
<evidence type="ECO:0000256" key="1">
    <source>
        <dbReference type="ARBA" id="ARBA00000085"/>
    </source>
</evidence>
<dbReference type="InterPro" id="IPR003594">
    <property type="entry name" value="HATPase_dom"/>
</dbReference>
<dbReference type="InterPro" id="IPR005467">
    <property type="entry name" value="His_kinase_dom"/>
</dbReference>
<dbReference type="Pfam" id="PF00512">
    <property type="entry name" value="HisKA"/>
    <property type="match status" value="1"/>
</dbReference>
<dbReference type="CDD" id="cd00082">
    <property type="entry name" value="HisKA"/>
    <property type="match status" value="1"/>
</dbReference>
<feature type="domain" description="PAS" evidence="10">
    <location>
        <begin position="302"/>
        <end position="372"/>
    </location>
</feature>
<evidence type="ECO:0000313" key="12">
    <source>
        <dbReference type="EMBL" id="QDV37481.1"/>
    </source>
</evidence>
<dbReference type="EC" id="2.7.13.3" evidence="2"/>
<feature type="region of interest" description="Disordered" evidence="7">
    <location>
        <begin position="674"/>
        <end position="699"/>
    </location>
</feature>
<dbReference type="SMART" id="SM00091">
    <property type="entry name" value="PAS"/>
    <property type="match status" value="2"/>
</dbReference>